<evidence type="ECO:0000259" key="2">
    <source>
        <dbReference type="Pfam" id="PF08669"/>
    </source>
</evidence>
<gene>
    <name evidence="3" type="ORF">ACFH04_01920</name>
</gene>
<accession>A0ABV6TDB7</accession>
<name>A0ABV6TDB7_9ACTN</name>
<evidence type="ECO:0000313" key="4">
    <source>
        <dbReference type="Proteomes" id="UP001589887"/>
    </source>
</evidence>
<dbReference type="Pfam" id="PF08669">
    <property type="entry name" value="GCV_T_C"/>
    <property type="match status" value="1"/>
</dbReference>
<dbReference type="InterPro" id="IPR027266">
    <property type="entry name" value="TrmE/GcvT-like"/>
</dbReference>
<keyword evidence="4" id="KW-1185">Reference proteome</keyword>
<feature type="domain" description="GCVT N-terminal" evidence="1">
    <location>
        <begin position="3"/>
        <end position="245"/>
    </location>
</feature>
<reference evidence="3 4" key="1">
    <citation type="submission" date="2024-09" db="EMBL/GenBank/DDBJ databases">
        <authorList>
            <person name="Sun Q."/>
            <person name="Mori K."/>
        </authorList>
    </citation>
    <scope>NUCLEOTIDE SEQUENCE [LARGE SCALE GENOMIC DNA]</scope>
    <source>
        <strain evidence="3 4">JCM 4557</strain>
    </source>
</reference>
<comment type="caution">
    <text evidence="3">The sequence shown here is derived from an EMBL/GenBank/DDBJ whole genome shotgun (WGS) entry which is preliminary data.</text>
</comment>
<dbReference type="InterPro" id="IPR013977">
    <property type="entry name" value="GcvT_C"/>
</dbReference>
<dbReference type="PANTHER" id="PTHR43757:SF2">
    <property type="entry name" value="AMINOMETHYLTRANSFERASE, MITOCHONDRIAL"/>
    <property type="match status" value="1"/>
</dbReference>
<evidence type="ECO:0000259" key="1">
    <source>
        <dbReference type="Pfam" id="PF01571"/>
    </source>
</evidence>
<evidence type="ECO:0000313" key="3">
    <source>
        <dbReference type="EMBL" id="MFC0842495.1"/>
    </source>
</evidence>
<dbReference type="SUPFAM" id="SSF103025">
    <property type="entry name" value="Folate-binding domain"/>
    <property type="match status" value="1"/>
</dbReference>
<dbReference type="Proteomes" id="UP001589887">
    <property type="component" value="Unassembled WGS sequence"/>
</dbReference>
<feature type="domain" description="Aminomethyltransferase C-terminal" evidence="2">
    <location>
        <begin position="273"/>
        <end position="334"/>
    </location>
</feature>
<dbReference type="SUPFAM" id="SSF101790">
    <property type="entry name" value="Aminomethyltransferase beta-barrel domain"/>
    <property type="match status" value="1"/>
</dbReference>
<organism evidence="3 4">
    <name type="scientific">Streptomyces noboritoensis</name>
    <dbReference type="NCBI Taxonomy" id="67337"/>
    <lineage>
        <taxon>Bacteria</taxon>
        <taxon>Bacillati</taxon>
        <taxon>Actinomycetota</taxon>
        <taxon>Actinomycetes</taxon>
        <taxon>Kitasatosporales</taxon>
        <taxon>Streptomycetaceae</taxon>
        <taxon>Streptomyces</taxon>
    </lineage>
</organism>
<proteinExistence type="predicted"/>
<dbReference type="EMBL" id="JBHMQV010000001">
    <property type="protein sequence ID" value="MFC0842495.1"/>
    <property type="molecule type" value="Genomic_DNA"/>
</dbReference>
<protein>
    <submittedName>
        <fullName evidence="3">Glycine cleavage T C-terminal barrel domain-containing protein</fullName>
    </submittedName>
</protein>
<sequence length="345" mass="36157">MSPTDFTTSPGASMKTAYTNTHDEYAVLRESCGLLDYTDIGLVRVSGPGATDFLGQVATRGVEFLLEGQSMTALLLRADGTLLSEVLVHCHTGHYLVEIWPAQAAEATEHLLARGALDPDTTVQDVREEYDVLAVEGPASFSIAQKYLPFPVASMGYRSFVTTDHDGGSLTVSRTGVTGEYGYKFFAPAGAGAALRAELTASGAVECGKDAVDVCRMEVRFASVEHEAADGRATAADLGLQWMIEPGKEPAGAGDQPRRPVCWVGAEEMTERPSPGTGLTASDATVGVVTHAVWSPRLNRVIGTAQVDAAVAASGQEFALADGGTALRTVSAPFLTATSLDVALD</sequence>
<dbReference type="InterPro" id="IPR006222">
    <property type="entry name" value="GCVT_N"/>
</dbReference>
<dbReference type="PANTHER" id="PTHR43757">
    <property type="entry name" value="AMINOMETHYLTRANSFERASE"/>
    <property type="match status" value="1"/>
</dbReference>
<dbReference type="InterPro" id="IPR028896">
    <property type="entry name" value="GcvT/YgfZ/DmdA"/>
</dbReference>
<dbReference type="Pfam" id="PF01571">
    <property type="entry name" value="GCV_T"/>
    <property type="match status" value="1"/>
</dbReference>
<dbReference type="RefSeq" id="WP_394316344.1">
    <property type="nucleotide sequence ID" value="NZ_JBHMQV010000001.1"/>
</dbReference>
<dbReference type="Gene3D" id="3.30.1360.120">
    <property type="entry name" value="Probable tRNA modification gtpase trme, domain 1"/>
    <property type="match status" value="1"/>
</dbReference>
<dbReference type="PIRSF" id="PIRSF006487">
    <property type="entry name" value="GcvT"/>
    <property type="match status" value="1"/>
</dbReference>
<dbReference type="InterPro" id="IPR029043">
    <property type="entry name" value="GcvT/YgfZ_C"/>
</dbReference>